<dbReference type="Pfam" id="PF05903">
    <property type="entry name" value="Peptidase_C97"/>
    <property type="match status" value="1"/>
</dbReference>
<keyword evidence="3" id="KW-0378">Hydrolase</keyword>
<sequence length="314" mass="33600">MEANVEHHMGVYGGWESKFARSASPEPRGRAFAGPCVYVNVYDITDIGMCVDMAETMISLNKRLLGAWDGGIFHAGVELAGVEYSYGYCDRGTGVFTNDPLDAYGASHRSRVPMGRCGLDARAIERRLARLVALWQGNTYALLTRNCCHFCDALCAELGVGPIPAWVNGLARSVHGFTDFPAVKALVARAEHEHPALRAHHPVWKSNLQLDFNALEEYKDALGSDSDDDDDDDVSIAVGSSADGFDDVDSDESFDDYDDESDDASSAGASSDGGGAVAAVPEEAAVDWRSPAAAPAPLARAAGARRRRTRVSAP</sequence>
<dbReference type="EMBL" id="JBBJCI010000255">
    <property type="protein sequence ID" value="KAK7237052.1"/>
    <property type="molecule type" value="Genomic_DNA"/>
</dbReference>
<dbReference type="InterPro" id="IPR042266">
    <property type="entry name" value="PPPDE_sf"/>
</dbReference>
<feature type="compositionally biased region" description="Basic residues" evidence="4">
    <location>
        <begin position="303"/>
        <end position="314"/>
    </location>
</feature>
<gene>
    <name evidence="6" type="ORF">SO694_00091015</name>
</gene>
<comment type="similarity">
    <text evidence="1">Belongs to the DeSI family.</text>
</comment>
<protein>
    <submittedName>
        <fullName evidence="6">Lys63-specific deubiquitinase</fullName>
    </submittedName>
</protein>
<keyword evidence="2" id="KW-0645">Protease</keyword>
<dbReference type="SMART" id="SM01179">
    <property type="entry name" value="DUF862"/>
    <property type="match status" value="1"/>
</dbReference>
<dbReference type="PANTHER" id="PTHR12378:SF9">
    <property type="entry name" value="OS06G0107000 PROTEIN"/>
    <property type="match status" value="1"/>
</dbReference>
<evidence type="ECO:0000313" key="7">
    <source>
        <dbReference type="Proteomes" id="UP001363151"/>
    </source>
</evidence>
<dbReference type="Proteomes" id="UP001363151">
    <property type="component" value="Unassembled WGS sequence"/>
</dbReference>
<evidence type="ECO:0000256" key="4">
    <source>
        <dbReference type="SAM" id="MobiDB-lite"/>
    </source>
</evidence>
<reference evidence="6 7" key="1">
    <citation type="submission" date="2024-03" db="EMBL/GenBank/DDBJ databases">
        <title>Aureococcus anophagefferens CCMP1851 and Kratosvirus quantuckense: Draft genome of a second virus-susceptible host strain in the model system.</title>
        <authorList>
            <person name="Chase E."/>
            <person name="Truchon A.R."/>
            <person name="Schepens W."/>
            <person name="Wilhelm S.W."/>
        </authorList>
    </citation>
    <scope>NUCLEOTIDE SEQUENCE [LARGE SCALE GENOMIC DNA]</scope>
    <source>
        <strain evidence="6 7">CCMP1851</strain>
    </source>
</reference>
<dbReference type="PANTHER" id="PTHR12378">
    <property type="entry name" value="DESUMOYLATING ISOPEPTIDASE"/>
    <property type="match status" value="1"/>
</dbReference>
<evidence type="ECO:0000256" key="2">
    <source>
        <dbReference type="ARBA" id="ARBA00022670"/>
    </source>
</evidence>
<feature type="region of interest" description="Disordered" evidence="4">
    <location>
        <begin position="221"/>
        <end position="314"/>
    </location>
</feature>
<dbReference type="Gene3D" id="3.90.1720.30">
    <property type="entry name" value="PPPDE domains"/>
    <property type="match status" value="1"/>
</dbReference>
<feature type="compositionally biased region" description="Acidic residues" evidence="4">
    <location>
        <begin position="244"/>
        <end position="263"/>
    </location>
</feature>
<keyword evidence="7" id="KW-1185">Reference proteome</keyword>
<proteinExistence type="inferred from homology"/>
<comment type="caution">
    <text evidence="6">The sequence shown here is derived from an EMBL/GenBank/DDBJ whole genome shotgun (WGS) entry which is preliminary data.</text>
</comment>
<accession>A0ABR1FRX0</accession>
<organism evidence="6 7">
    <name type="scientific">Aureococcus anophagefferens</name>
    <name type="common">Harmful bloom alga</name>
    <dbReference type="NCBI Taxonomy" id="44056"/>
    <lineage>
        <taxon>Eukaryota</taxon>
        <taxon>Sar</taxon>
        <taxon>Stramenopiles</taxon>
        <taxon>Ochrophyta</taxon>
        <taxon>Pelagophyceae</taxon>
        <taxon>Pelagomonadales</taxon>
        <taxon>Pelagomonadaceae</taxon>
        <taxon>Aureococcus</taxon>
    </lineage>
</organism>
<feature type="compositionally biased region" description="Low complexity" evidence="4">
    <location>
        <begin position="277"/>
        <end position="302"/>
    </location>
</feature>
<dbReference type="PROSITE" id="PS51858">
    <property type="entry name" value="PPPDE"/>
    <property type="match status" value="1"/>
</dbReference>
<evidence type="ECO:0000256" key="1">
    <source>
        <dbReference type="ARBA" id="ARBA00008140"/>
    </source>
</evidence>
<dbReference type="InterPro" id="IPR008580">
    <property type="entry name" value="PPPDE_dom"/>
</dbReference>
<feature type="domain" description="PPPDE" evidence="5">
    <location>
        <begin position="35"/>
        <end position="176"/>
    </location>
</feature>
<evidence type="ECO:0000259" key="5">
    <source>
        <dbReference type="PROSITE" id="PS51858"/>
    </source>
</evidence>
<evidence type="ECO:0000256" key="3">
    <source>
        <dbReference type="ARBA" id="ARBA00022801"/>
    </source>
</evidence>
<evidence type="ECO:0000313" key="6">
    <source>
        <dbReference type="EMBL" id="KAK7237052.1"/>
    </source>
</evidence>
<feature type="compositionally biased region" description="Acidic residues" evidence="4">
    <location>
        <begin position="225"/>
        <end position="234"/>
    </location>
</feature>
<name>A0ABR1FRX0_AURAN</name>